<feature type="domain" description="Acyl-ACP thioesterase-like C-terminal" evidence="9">
    <location>
        <begin position="152"/>
        <end position="209"/>
    </location>
</feature>
<evidence type="ECO:0000259" key="9">
    <source>
        <dbReference type="Pfam" id="PF20791"/>
    </source>
</evidence>
<dbReference type="Pfam" id="PF20791">
    <property type="entry name" value="Acyl-ACP_TE_C"/>
    <property type="match status" value="1"/>
</dbReference>
<evidence type="ECO:0000313" key="12">
    <source>
        <dbReference type="EMBL" id="RHG10626.1"/>
    </source>
</evidence>
<evidence type="ECO:0000313" key="16">
    <source>
        <dbReference type="Proteomes" id="UP000284095"/>
    </source>
</evidence>
<evidence type="ECO:0000256" key="6">
    <source>
        <dbReference type="ARBA" id="ARBA00023098"/>
    </source>
</evidence>
<dbReference type="PANTHER" id="PTHR31727">
    <property type="entry name" value="OLEOYL-ACYL CARRIER PROTEIN THIOESTERASE 1, CHLOROPLASTIC"/>
    <property type="match status" value="1"/>
</dbReference>
<dbReference type="EMBL" id="CZAY01000020">
    <property type="protein sequence ID" value="CUP98331.1"/>
    <property type="molecule type" value="Genomic_DNA"/>
</dbReference>
<dbReference type="Proteomes" id="UP000284095">
    <property type="component" value="Unassembled WGS sequence"/>
</dbReference>
<dbReference type="InterPro" id="IPR002864">
    <property type="entry name" value="Acyl-ACP_thioesterase_NHD"/>
</dbReference>
<dbReference type="InterPro" id="IPR049427">
    <property type="entry name" value="Acyl-ACP_TE_C"/>
</dbReference>
<dbReference type="PANTHER" id="PTHR31727:SF6">
    <property type="entry name" value="OLEOYL-ACYL CARRIER PROTEIN THIOESTERASE 1, CHLOROPLASTIC"/>
    <property type="match status" value="1"/>
</dbReference>
<organism evidence="10 14">
    <name type="scientific">Dorea longicatena</name>
    <dbReference type="NCBI Taxonomy" id="88431"/>
    <lineage>
        <taxon>Bacteria</taxon>
        <taxon>Bacillati</taxon>
        <taxon>Bacillota</taxon>
        <taxon>Clostridia</taxon>
        <taxon>Lachnospirales</taxon>
        <taxon>Lachnospiraceae</taxon>
        <taxon>Dorea</taxon>
    </lineage>
</organism>
<reference evidence="15 16" key="2">
    <citation type="submission" date="2018-08" db="EMBL/GenBank/DDBJ databases">
        <title>A genome reference for cultivated species of the human gut microbiota.</title>
        <authorList>
            <person name="Zou Y."/>
            <person name="Xue W."/>
            <person name="Luo G."/>
        </authorList>
    </citation>
    <scope>NUCLEOTIDE SEQUENCE [LARGE SCALE GENOMIC DNA]</scope>
    <source>
        <strain evidence="13 16">AM22-22</strain>
        <strain evidence="12 17">AM23-13</strain>
        <strain evidence="11 15">OM02-16</strain>
    </source>
</reference>
<evidence type="ECO:0000313" key="14">
    <source>
        <dbReference type="Proteomes" id="UP000095485"/>
    </source>
</evidence>
<dbReference type="Gene3D" id="3.10.129.10">
    <property type="entry name" value="Hotdog Thioesterase"/>
    <property type="match status" value="1"/>
</dbReference>
<dbReference type="Proteomes" id="UP000095485">
    <property type="component" value="Unassembled WGS sequence"/>
</dbReference>
<keyword evidence="7" id="KW-0275">Fatty acid biosynthesis</keyword>
<keyword evidence="3" id="KW-0378">Hydrolase</keyword>
<dbReference type="STRING" id="88431.ERS852423_01844"/>
<comment type="similarity">
    <text evidence="1">Belongs to the acyl-ACP thioesterase family.</text>
</comment>
<evidence type="ECO:0000256" key="5">
    <source>
        <dbReference type="ARBA" id="ARBA00022946"/>
    </source>
</evidence>
<feature type="domain" description="Acyl-ACP thioesterase N-terminal hotdog" evidence="8">
    <location>
        <begin position="4"/>
        <end position="126"/>
    </location>
</feature>
<dbReference type="Proteomes" id="UP000284112">
    <property type="component" value="Unassembled WGS sequence"/>
</dbReference>
<evidence type="ECO:0000313" key="13">
    <source>
        <dbReference type="EMBL" id="RHG22797.1"/>
    </source>
</evidence>
<keyword evidence="4" id="KW-0276">Fatty acid metabolism</keyword>
<evidence type="ECO:0000256" key="2">
    <source>
        <dbReference type="ARBA" id="ARBA00022516"/>
    </source>
</evidence>
<evidence type="ECO:0000256" key="1">
    <source>
        <dbReference type="ARBA" id="ARBA00006500"/>
    </source>
</evidence>
<evidence type="ECO:0000256" key="4">
    <source>
        <dbReference type="ARBA" id="ARBA00022832"/>
    </source>
</evidence>
<dbReference type="OrthoDB" id="9801517at2"/>
<dbReference type="EMBL" id="QSVN01000025">
    <property type="protein sequence ID" value="RGO29656.1"/>
    <property type="molecule type" value="Genomic_DNA"/>
</dbReference>
<evidence type="ECO:0000256" key="7">
    <source>
        <dbReference type="ARBA" id="ARBA00023160"/>
    </source>
</evidence>
<keyword evidence="5" id="KW-0809">Transit peptide</keyword>
<sequence length="239" mass="27946">MRDNQYTTEGRIRFSEVDHTRRITLPGIVNYFQDCSTFQSEDLGLGIMHCSERKRAWILSSWQVVVERYPEIGEKIQTSTWATDFKGLFGERNFCMTDENGNDVAYANSLWVYMDIERGRPARPDESEIAPYGTGEPYEMTYESRKIPLPTESEELESFPVRRYHIDTNEHVNNCQYVQMALESLPKDKEVHQMRVEYKKSAVYGDMIYPRIAAEDDRTVVELCDENAKPYAVIEFRFA</sequence>
<accession>A0A174SPP4</accession>
<dbReference type="Pfam" id="PF01643">
    <property type="entry name" value="Acyl-ACP_TE"/>
    <property type="match status" value="1"/>
</dbReference>
<dbReference type="Proteomes" id="UP000261285">
    <property type="component" value="Unassembled WGS sequence"/>
</dbReference>
<keyword evidence="6" id="KW-0443">Lipid metabolism</keyword>
<dbReference type="GO" id="GO:0016297">
    <property type="term" value="F:fatty acyl-[ACP] hydrolase activity"/>
    <property type="evidence" value="ECO:0007669"/>
    <property type="project" value="InterPro"/>
</dbReference>
<evidence type="ECO:0000313" key="17">
    <source>
        <dbReference type="Proteomes" id="UP000284112"/>
    </source>
</evidence>
<evidence type="ECO:0000256" key="3">
    <source>
        <dbReference type="ARBA" id="ARBA00022801"/>
    </source>
</evidence>
<dbReference type="AlphaFoldDB" id="A0A174SPP4"/>
<keyword evidence="2" id="KW-0444">Lipid biosynthesis</keyword>
<dbReference type="InterPro" id="IPR045023">
    <property type="entry name" value="FATA/B"/>
</dbReference>
<evidence type="ECO:0000313" key="11">
    <source>
        <dbReference type="EMBL" id="RGO29656.1"/>
    </source>
</evidence>
<dbReference type="CDD" id="cd00586">
    <property type="entry name" value="4HBT"/>
    <property type="match status" value="1"/>
</dbReference>
<name>A0A174SPP4_9FIRM</name>
<evidence type="ECO:0000313" key="10">
    <source>
        <dbReference type="EMBL" id="CUP98331.1"/>
    </source>
</evidence>
<evidence type="ECO:0000313" key="15">
    <source>
        <dbReference type="Proteomes" id="UP000261285"/>
    </source>
</evidence>
<dbReference type="EMBL" id="QRIC01000037">
    <property type="protein sequence ID" value="RHG22797.1"/>
    <property type="molecule type" value="Genomic_DNA"/>
</dbReference>
<reference evidence="10 14" key="1">
    <citation type="submission" date="2015-09" db="EMBL/GenBank/DDBJ databases">
        <authorList>
            <consortium name="Pathogen Informatics"/>
        </authorList>
    </citation>
    <scope>NUCLEOTIDE SEQUENCE [LARGE SCALE GENOMIC DNA]</scope>
    <source>
        <strain evidence="10 14">2789STDY5834914</strain>
    </source>
</reference>
<dbReference type="SUPFAM" id="SSF54637">
    <property type="entry name" value="Thioesterase/thiol ester dehydrase-isomerase"/>
    <property type="match status" value="2"/>
</dbReference>
<dbReference type="GO" id="GO:0000036">
    <property type="term" value="F:acyl carrier activity"/>
    <property type="evidence" value="ECO:0007669"/>
    <property type="project" value="TreeGrafter"/>
</dbReference>
<evidence type="ECO:0000259" key="8">
    <source>
        <dbReference type="Pfam" id="PF01643"/>
    </source>
</evidence>
<proteinExistence type="inferred from homology"/>
<dbReference type="EMBL" id="QRHW01000003">
    <property type="protein sequence ID" value="RHG10626.1"/>
    <property type="molecule type" value="Genomic_DNA"/>
</dbReference>
<dbReference type="RefSeq" id="WP_055284169.1">
    <property type="nucleotide sequence ID" value="NZ_CABMEZ010000025.1"/>
</dbReference>
<keyword evidence="16" id="KW-1185">Reference proteome</keyword>
<dbReference type="InterPro" id="IPR029069">
    <property type="entry name" value="HotDog_dom_sf"/>
</dbReference>
<gene>
    <name evidence="13" type="ORF">DW265_13215</name>
    <name evidence="12" type="ORF">DW641_03660</name>
    <name evidence="11" type="ORF">DXB16_13965</name>
    <name evidence="10" type="ORF">ERS852526_02487</name>
</gene>
<protein>
    <submittedName>
        <fullName evidence="10">Acyl-ACP thioesterase</fullName>
    </submittedName>
    <submittedName>
        <fullName evidence="11">Acyl-[acyl-carrier-protein] thioesterase</fullName>
    </submittedName>
</protein>
<dbReference type="GeneID" id="96229764"/>